<dbReference type="PANTHER" id="PTHR40398:SF1">
    <property type="entry name" value="PTS SYSTEM GLUCITOL_SORBITOL-SPECIFIC EIIA COMPONENT"/>
    <property type="match status" value="1"/>
</dbReference>
<dbReference type="GO" id="GO:0009401">
    <property type="term" value="P:phosphoenolpyruvate-dependent sugar phosphotransferase system"/>
    <property type="evidence" value="ECO:0007669"/>
    <property type="project" value="InterPro"/>
</dbReference>
<dbReference type="Gene3D" id="2.40.33.40">
    <property type="entry name" value="Phosphotransferase system, glucitol/sorbitol-specific IIA component"/>
    <property type="match status" value="1"/>
</dbReference>
<organism evidence="2 3">
    <name type="scientific">Planococcus glaciei</name>
    <dbReference type="NCBI Taxonomy" id="459472"/>
    <lineage>
        <taxon>Bacteria</taxon>
        <taxon>Bacillati</taxon>
        <taxon>Bacillota</taxon>
        <taxon>Bacilli</taxon>
        <taxon>Bacillales</taxon>
        <taxon>Caryophanaceae</taxon>
        <taxon>Planococcus</taxon>
    </lineage>
</organism>
<dbReference type="PANTHER" id="PTHR40398">
    <property type="entry name" value="PTS SYSTEM GLUCITOL/SORBITOL-SPECIFIC EIIA COMPONENT"/>
    <property type="match status" value="1"/>
</dbReference>
<reference evidence="3" key="2">
    <citation type="submission" date="2020-06" db="EMBL/GenBank/DDBJ databases">
        <title>Isolation of Planomicrobium glaciei.</title>
        <authorList>
            <person name="Malisova L."/>
            <person name="Safrankova R."/>
            <person name="Jakubu V."/>
            <person name="Spanelova P."/>
        </authorList>
    </citation>
    <scope>NUCLEOTIDE SEQUENCE [LARGE SCALE GENOMIC DNA]</scope>
    <source>
        <strain evidence="3">NRL-ATB46093</strain>
    </source>
</reference>
<proteinExistence type="predicted"/>
<dbReference type="EMBL" id="CP051177">
    <property type="protein sequence ID" value="QKX52466.1"/>
    <property type="molecule type" value="Genomic_DNA"/>
</dbReference>
<dbReference type="OrthoDB" id="5113885at2"/>
<evidence type="ECO:0000313" key="2">
    <source>
        <dbReference type="EMBL" id="QKX52466.1"/>
    </source>
</evidence>
<dbReference type="Proteomes" id="UP000509222">
    <property type="component" value="Chromosome"/>
</dbReference>
<dbReference type="GO" id="GO:0016301">
    <property type="term" value="F:kinase activity"/>
    <property type="evidence" value="ECO:0007669"/>
    <property type="project" value="TreeGrafter"/>
</dbReference>
<protein>
    <submittedName>
        <fullName evidence="2">PTS glucitol/sorbitol transporter subunit IIA</fullName>
    </submittedName>
</protein>
<dbReference type="PROSITE" id="PS51097">
    <property type="entry name" value="PTS_EIIA_TYPE_5"/>
    <property type="match status" value="1"/>
</dbReference>
<dbReference type="Pfam" id="PF03829">
    <property type="entry name" value="PTSIIA_gutA"/>
    <property type="match status" value="1"/>
</dbReference>
<name>A0A7H8QEU0_9BACL</name>
<dbReference type="GO" id="GO:0005737">
    <property type="term" value="C:cytoplasm"/>
    <property type="evidence" value="ECO:0007669"/>
    <property type="project" value="InterPro"/>
</dbReference>
<dbReference type="GO" id="GO:0008982">
    <property type="term" value="F:protein-N(PI)-phosphohistidine-sugar phosphotransferase activity"/>
    <property type="evidence" value="ECO:0007669"/>
    <property type="project" value="InterPro"/>
</dbReference>
<keyword evidence="3" id="KW-1185">Reference proteome</keyword>
<dbReference type="AlphaFoldDB" id="A0A7H8QEU0"/>
<accession>A0A7H8QEU0</accession>
<gene>
    <name evidence="2" type="ORF">HF394_18815</name>
</gene>
<dbReference type="InterPro" id="IPR036665">
    <property type="entry name" value="PTS_IIA_glucitol/sorbitol_sf"/>
</dbReference>
<dbReference type="InterPro" id="IPR004716">
    <property type="entry name" value="PTS_IIA_glucitol/sorbitol-sp"/>
</dbReference>
<evidence type="ECO:0000313" key="3">
    <source>
        <dbReference type="Proteomes" id="UP000509222"/>
    </source>
</evidence>
<reference evidence="2 3" key="1">
    <citation type="submission" date="2020-04" db="EMBL/GenBank/DDBJ databases">
        <authorList>
            <person name="Pajer P."/>
            <person name="Broz P."/>
        </authorList>
    </citation>
    <scope>NUCLEOTIDE SEQUENCE [LARGE SCALE GENOMIC DNA]</scope>
    <source>
        <strain evidence="3">NRL-ATB46093</strain>
    </source>
</reference>
<dbReference type="SUPFAM" id="SSF141530">
    <property type="entry name" value="PTSIIA/GutA-like"/>
    <property type="match status" value="1"/>
</dbReference>
<evidence type="ECO:0000256" key="1">
    <source>
        <dbReference type="PROSITE-ProRule" id="PRU00420"/>
    </source>
</evidence>
<sequence>MEDLMIKKYEAKITEIGEEVEIFAEEQMMVIFNNTVPEELRSFAVIHERADLHEHVEAGDVLEINGERYAILFVGSKVNETLQDIGHCTISFTGDVAADLPGTMCVENKPLPELALGAEIRILKA</sequence>
<feature type="modified residue" description="Phosphohistidine; by HPr" evidence="1">
    <location>
        <position position="47"/>
    </location>
</feature>